<dbReference type="Gene3D" id="2.60.40.10">
    <property type="entry name" value="Immunoglobulins"/>
    <property type="match status" value="7"/>
</dbReference>
<dbReference type="Proteomes" id="UP000501802">
    <property type="component" value="Chromosome"/>
</dbReference>
<protein>
    <recommendedName>
        <fullName evidence="2">PKD/Chitinase domain-containing protein</fullName>
    </recommendedName>
</protein>
<dbReference type="RefSeq" id="WP_167210204.1">
    <property type="nucleotide sequence ID" value="NZ_CP050063.1"/>
</dbReference>
<dbReference type="InterPro" id="IPR013783">
    <property type="entry name" value="Ig-like_fold"/>
</dbReference>
<feature type="domain" description="PKD/Chitinase" evidence="2">
    <location>
        <begin position="634"/>
        <end position="714"/>
    </location>
</feature>
<sequence>MSYFCLLFLLALSSYSLPITKKPPGRRLVSVTPRPTPVNLFTYHNFANLSDRQSLSPTDNDPIRFSLSINKQSIRLGETIDLTIKAELLTISPNLLFHLPGSNTYRLKLILPAGFEQTGGDFVDYIGAELSYPARTEATYHIIGHFSTITPGTSFRLLRSHGQADAQSLFVEKALVNLKELTTQKAALREPANDANNQTNSASPTLYVVTDNLVTDNTAKGARVASPDYRGFLEFANCDVIGGWAIDVNSPKQSVDLDIYIDNTKVATIKADQNRSDVAKTYNVSGFELYGYRWSLPEKYKANKSLKVSVRFANSNTDLIQSPTNTPVCPGTSPGTDPSDPSGTPNYRGFLEFANCDVIGGWAINLNSPKQSVNLDIYINDVKVTTIKADQNRTDVSKSFNVSGFELYGYRWNLPDQYKNNSPLKIAAKVAGSSFELTQSPLSTPSCPGSSTPTCAFDVSVNSVNASCGGSVSLNANCSGPNCDQVSYSWTGNGISQQGQTLNLTAPSANGTYTYTVTATRPGCASKTATGTVTVSGCNTQPSCAFDVSVNSVNASCGSAVSLNANCSGPNCDQVSYSWTGNGISQQGQTLNLTAPSTNGTYSYTVTATRNGCTSKTAVGTVTVAGCTPTQNCAFDVSVNSVSATCGSAVSLNANCSGPNCDQVSYSWTGNGITQQGQTLNLTAPSTNGTYSYTVTATRNGCSSKTAVGTVTVSGCNAPAPDYRSYLDNANCNALNGWILDTKATQKSQSVDVYINGTKATTLLADQTRTDVALAYNTNGFAQFGYSWSIPDSYKTNAPLTIAVKVAGSTFELAHSPITTASCPSSTSTANCAFDVSVNSVNASCGSAVSLNANCSGPNCDQVSYSWTGNGVSQQGQTLNFTAPSANGTYSYTVTATRNGCSSKTATGTVTVDGCTPTQNCAFDVSVNSMSATCGGTVSLNANCSGPNCDQVSYSWTGNGINQQGQTLNLTAPSANGTYSYTVTATRNGCTSKTATGTVTVAGCTPTQNCAFDVSVNSVSATCGNAVSLNASCSGPNCDQVSYSWTGNGVTQQGQTLSLTAPSTNGTYSYTVTATRNGCTSKTATGTVTVAGCTPTQNCAFDVSVNSVSATCGNAVSLNANCSGPNCDQVSYSWTGNGISQQGQTLSLTAPSTNGTYSYTVTATRNGCSSKTAVGTVTISGCNAPAPDYRSYLDNANCNALNGWILDTKATQKSQSVDVYINGTKATTLLADQTRTDVALAYNTNGFAQFGYSWSIPDSYKTNTPLTIAVKVAGSTFELAHSPITTASCPSSTSTANCAFDVAVNSVNASCGSAVSLNANCSGPNCDQVSYSWTGNGVTQQGQTLSLTAPSTNGTYSYTVTATRNGCTSKTAVGVVTVSGCSTQPSCAFDVSVNSVNTGCGGAVSLNANCSGPNCDQITYSWTGNGINQQGQTINFTAPSTNGSYTYTVTATRNGCTSKTATGTVTVDGCTPPSNEDYPILNSPQPDDKRPILQNERVRVAIDLGVGGVVREVTDLQVGENMINCYVKSNGKRDPGRDDQISLYSLPDANTGWTQNGKRVLDDIGYNPVQGGSIAGDYSPILGYGRTDKMLYCKTRGLHWGLSNEPGDYIVEQWIRLEGNIVRRHVRITGSRPDQTKYADSRQQELPCTYTSSMYYQFYVVQGDPYTNAPLVNVNAIPNIGGSGKSFNQYNYQGHMGPYDISASEPWIVAVRPNTNRGLALHTPYSHEFKAGLFDSPGIGPPESINAGYIANTVNMILDPNGVYEFDINVVVGTLDEIRNTINTLPRSETKPNYVFANSPTRKGFTYRKGYDQGFPVGDELVITPTDRRFRLSSPQKGYKTAEFGTIYVRMRAITPETQLSLDWKKVGQSELEAEQSNQAIRFNIIPDNRYHTYAIPVKNSAQWNGIVNSFTIRYINPTESGIQGQQFGVKWISATDLGDQ</sequence>
<dbReference type="SMART" id="SM00089">
    <property type="entry name" value="PKD"/>
    <property type="match status" value="8"/>
</dbReference>
<evidence type="ECO:0000313" key="3">
    <source>
        <dbReference type="EMBL" id="QIP14303.1"/>
    </source>
</evidence>
<organism evidence="3 4">
    <name type="scientific">Spirosoma aureum</name>
    <dbReference type="NCBI Taxonomy" id="2692134"/>
    <lineage>
        <taxon>Bacteria</taxon>
        <taxon>Pseudomonadati</taxon>
        <taxon>Bacteroidota</taxon>
        <taxon>Cytophagia</taxon>
        <taxon>Cytophagales</taxon>
        <taxon>Cytophagaceae</taxon>
        <taxon>Spirosoma</taxon>
    </lineage>
</organism>
<dbReference type="InterPro" id="IPR022409">
    <property type="entry name" value="PKD/Chitinase_dom"/>
</dbReference>
<feature type="domain" description="PKD/Chitinase" evidence="2">
    <location>
        <begin position="922"/>
        <end position="1002"/>
    </location>
</feature>
<evidence type="ECO:0000259" key="2">
    <source>
        <dbReference type="SMART" id="SM00089"/>
    </source>
</evidence>
<feature type="domain" description="PKD/Chitinase" evidence="2">
    <location>
        <begin position="833"/>
        <end position="913"/>
    </location>
</feature>
<dbReference type="KEGG" id="spib:G8759_17610"/>
<feature type="domain" description="PKD/Chitinase" evidence="2">
    <location>
        <begin position="456"/>
        <end position="536"/>
    </location>
</feature>
<name>A0A6G9AQ11_9BACT</name>
<feature type="domain" description="PKD/Chitinase" evidence="2">
    <location>
        <begin position="1011"/>
        <end position="1091"/>
    </location>
</feature>
<proteinExistence type="predicted"/>
<feature type="domain" description="PKD/Chitinase" evidence="2">
    <location>
        <begin position="1390"/>
        <end position="1468"/>
    </location>
</feature>
<feature type="domain" description="PKD/Chitinase" evidence="2">
    <location>
        <begin position="1100"/>
        <end position="1180"/>
    </location>
</feature>
<accession>A0A6G9AQ11</accession>
<reference evidence="3 4" key="1">
    <citation type="submission" date="2020-03" db="EMBL/GenBank/DDBJ databases">
        <authorList>
            <person name="Kim M.K."/>
        </authorList>
    </citation>
    <scope>NUCLEOTIDE SEQUENCE [LARGE SCALE GENOMIC DNA]</scope>
    <source>
        <strain evidence="3 4">BT328</strain>
    </source>
</reference>
<feature type="domain" description="PKD/Chitinase" evidence="2">
    <location>
        <begin position="1304"/>
        <end position="1379"/>
    </location>
</feature>
<evidence type="ECO:0000256" key="1">
    <source>
        <dbReference type="SAM" id="MobiDB-lite"/>
    </source>
</evidence>
<evidence type="ECO:0000313" key="4">
    <source>
        <dbReference type="Proteomes" id="UP000501802"/>
    </source>
</evidence>
<dbReference type="EMBL" id="CP050063">
    <property type="protein sequence ID" value="QIP14303.1"/>
    <property type="molecule type" value="Genomic_DNA"/>
</dbReference>
<feature type="region of interest" description="Disordered" evidence="1">
    <location>
        <begin position="323"/>
        <end position="344"/>
    </location>
</feature>
<gene>
    <name evidence="3" type="ORF">G8759_17610</name>
</gene>
<keyword evidence="4" id="KW-1185">Reference proteome</keyword>